<evidence type="ECO:0000313" key="2">
    <source>
        <dbReference type="Proteomes" id="UP000233551"/>
    </source>
</evidence>
<organism evidence="1 2">
    <name type="scientific">Punica granatum</name>
    <name type="common">Pomegranate</name>
    <dbReference type="NCBI Taxonomy" id="22663"/>
    <lineage>
        <taxon>Eukaryota</taxon>
        <taxon>Viridiplantae</taxon>
        <taxon>Streptophyta</taxon>
        <taxon>Embryophyta</taxon>
        <taxon>Tracheophyta</taxon>
        <taxon>Spermatophyta</taxon>
        <taxon>Magnoliopsida</taxon>
        <taxon>eudicotyledons</taxon>
        <taxon>Gunneridae</taxon>
        <taxon>Pentapetalae</taxon>
        <taxon>rosids</taxon>
        <taxon>malvids</taxon>
        <taxon>Myrtales</taxon>
        <taxon>Lythraceae</taxon>
        <taxon>Punica</taxon>
    </lineage>
</organism>
<dbReference type="EMBL" id="PGOL01005125">
    <property type="protein sequence ID" value="PKI35933.1"/>
    <property type="molecule type" value="Genomic_DNA"/>
</dbReference>
<comment type="caution">
    <text evidence="1">The sequence shown here is derived from an EMBL/GenBank/DDBJ whole genome shotgun (WGS) entry which is preliminary data.</text>
</comment>
<dbReference type="Proteomes" id="UP000233551">
    <property type="component" value="Unassembled WGS sequence"/>
</dbReference>
<keyword evidence="2" id="KW-1185">Reference proteome</keyword>
<name>A0A2I0HWD0_PUNGR</name>
<gene>
    <name evidence="1" type="ORF">CRG98_043687</name>
</gene>
<proteinExistence type="predicted"/>
<accession>A0A2I0HWD0</accession>
<protein>
    <submittedName>
        <fullName evidence="1">Uncharacterized protein</fullName>
    </submittedName>
</protein>
<reference evidence="1 2" key="1">
    <citation type="submission" date="2017-11" db="EMBL/GenBank/DDBJ databases">
        <title>De-novo sequencing of pomegranate (Punica granatum L.) genome.</title>
        <authorList>
            <person name="Akparov Z."/>
            <person name="Amiraslanov A."/>
            <person name="Hajiyeva S."/>
            <person name="Abbasov M."/>
            <person name="Kaur K."/>
            <person name="Hamwieh A."/>
            <person name="Solovyev V."/>
            <person name="Salamov A."/>
            <person name="Braich B."/>
            <person name="Kosarev P."/>
            <person name="Mahmoud A."/>
            <person name="Hajiyev E."/>
            <person name="Babayeva S."/>
            <person name="Izzatullayeva V."/>
            <person name="Mammadov A."/>
            <person name="Mammadov A."/>
            <person name="Sharifova S."/>
            <person name="Ojaghi J."/>
            <person name="Eynullazada K."/>
            <person name="Bayramov B."/>
            <person name="Abdulazimova A."/>
            <person name="Shahmuradov I."/>
        </authorList>
    </citation>
    <scope>NUCLEOTIDE SEQUENCE [LARGE SCALE GENOMIC DNA]</scope>
    <source>
        <strain evidence="2">cv. AG2017</strain>
        <tissue evidence="1">Leaf</tissue>
    </source>
</reference>
<dbReference type="AlphaFoldDB" id="A0A2I0HWD0"/>
<dbReference type="STRING" id="22663.A0A2I0HWD0"/>
<sequence>MDLDLVKFKCNTTPPGLMRISETKISLSSVYVEPLWSAQYQRFISTRRCDPTPKAYGSVLRTLSEPSRFLRHIPAILGHLEAVEKFETSEPVLIDLMKSLCHTDGSQEAVHPFCSIPKFRCVSSVRSLDALLSTLCRPRQGLELVPRGSGEESADGY</sequence>
<evidence type="ECO:0000313" key="1">
    <source>
        <dbReference type="EMBL" id="PKI35933.1"/>
    </source>
</evidence>